<proteinExistence type="predicted"/>
<accession>A0A8A3PIV8</accession>
<protein>
    <submittedName>
        <fullName evidence="2">Uncharacterized protein</fullName>
    </submittedName>
</protein>
<dbReference type="AlphaFoldDB" id="A0A8A3PIV8"/>
<evidence type="ECO:0000256" key="1">
    <source>
        <dbReference type="SAM" id="MobiDB-lite"/>
    </source>
</evidence>
<reference evidence="2" key="1">
    <citation type="submission" date="2020-10" db="EMBL/GenBank/DDBJ databases">
        <title>Genome Sequence of Monilinia vaccinii-corymbosi Sheds Light on Mummy Berry Disease Infection of Blueberry and Mating Type.</title>
        <authorList>
            <person name="Yow A.G."/>
            <person name="Zhang Y."/>
            <person name="Bansal K."/>
            <person name="Eacker S.M."/>
            <person name="Sullivan S."/>
            <person name="Liachko I."/>
            <person name="Cubeta M.A."/>
            <person name="Rollins J.A."/>
            <person name="Ashrafi H."/>
        </authorList>
    </citation>
    <scope>NUCLEOTIDE SEQUENCE</scope>
    <source>
        <strain evidence="2">RL-1</strain>
    </source>
</reference>
<name>A0A8A3PIV8_9HELO</name>
<dbReference type="EMBL" id="CP063409">
    <property type="protein sequence ID" value="QSZ34969.1"/>
    <property type="molecule type" value="Genomic_DNA"/>
</dbReference>
<dbReference type="Proteomes" id="UP000672032">
    <property type="component" value="Chromosome 5"/>
</dbReference>
<gene>
    <name evidence="2" type="ORF">DSL72_007831</name>
</gene>
<dbReference type="OrthoDB" id="3524457at2759"/>
<organism evidence="2 3">
    <name type="scientific">Monilinia vaccinii-corymbosi</name>
    <dbReference type="NCBI Taxonomy" id="61207"/>
    <lineage>
        <taxon>Eukaryota</taxon>
        <taxon>Fungi</taxon>
        <taxon>Dikarya</taxon>
        <taxon>Ascomycota</taxon>
        <taxon>Pezizomycotina</taxon>
        <taxon>Leotiomycetes</taxon>
        <taxon>Helotiales</taxon>
        <taxon>Sclerotiniaceae</taxon>
        <taxon>Monilinia</taxon>
    </lineage>
</organism>
<keyword evidence="3" id="KW-1185">Reference proteome</keyword>
<evidence type="ECO:0000313" key="2">
    <source>
        <dbReference type="EMBL" id="QSZ34969.1"/>
    </source>
</evidence>
<evidence type="ECO:0000313" key="3">
    <source>
        <dbReference type="Proteomes" id="UP000672032"/>
    </source>
</evidence>
<sequence length="611" mass="69177">MTEMTNETLRLFGQSTSGLMLHENERTDLYSSEENSMDTEDLEVRNGVRVLNIKQASPLDPHQTLYTVSENHVESEIHLNDPNMTEQVISSGTERANPIITVQTSSTSSNDNLASEEKEIPSDHVDEPTRAEIRQVTPIQFDNPQLVLRLHPSFSSEDSNSPGFAKSIVKRELKDVTNPPEIVHSAPVAKEPEYRDHKSLKELVEEFEKLKLEIIDFDGERMEQEIQKKVLDEKRILVDKFNNLSMAFSKINRNIGENNDMIQKVNTELGVNYPLEKLKEFSVSDTDEHILMFAAVERKKAAAKKEGLSKKLEATKLNIAIALGFATTTNSYCPSQSKAVGRRDVTTDVAKILADNASLQVKLDFAQKAQAQAETFMDLHRDCHLKSNNLQKELAALKQDSETIEANIPYYRAVAQFCSRVRHGFHHSGRRVQIGGSIRDVEGREPSSKKVINIRNEACHEGDIATDFALFMVDPNRAGWDVGGERYIDFTKSYRITPEQCKTLFLFSKGSPPGILLYPLNMHATMYRCYFNTTYHCGSKKDGDFEVSFEKLFAHYQRLLETNGIAVWTARYNSLVNFLKNEKQAKISLDLMKKIVQNSVAQVKVQHGVRA</sequence>
<feature type="region of interest" description="Disordered" evidence="1">
    <location>
        <begin position="104"/>
        <end position="123"/>
    </location>
</feature>
<feature type="compositionally biased region" description="Polar residues" evidence="1">
    <location>
        <begin position="104"/>
        <end position="113"/>
    </location>
</feature>